<dbReference type="OrthoDB" id="9804152at2"/>
<name>G2KNV3_MICAA</name>
<keyword evidence="6" id="KW-0175">Coiled coil</keyword>
<evidence type="ECO:0000256" key="3">
    <source>
        <dbReference type="ARBA" id="ARBA00022692"/>
    </source>
</evidence>
<evidence type="ECO:0000256" key="6">
    <source>
        <dbReference type="SAM" id="Coils"/>
    </source>
</evidence>
<evidence type="ECO:0000256" key="7">
    <source>
        <dbReference type="SAM" id="Phobius"/>
    </source>
</evidence>
<keyword evidence="4 7" id="KW-1133">Transmembrane helix</keyword>
<evidence type="ECO:0000313" key="9">
    <source>
        <dbReference type="Proteomes" id="UP000009286"/>
    </source>
</evidence>
<dbReference type="PANTHER" id="PTHR34478">
    <property type="entry name" value="PROTEIN LEMA"/>
    <property type="match status" value="1"/>
</dbReference>
<dbReference type="AlphaFoldDB" id="G2KNV3"/>
<sequence>MDTGLIILIVLGVIVLGLIMIYNRLVALRQTRNNAFSDIDVQLKQRFDLIPNLVETVKGYATHEQSVFENVTQARAQVGRTSGAGTDRIQAEGMLGSALMGLFAVAENYPQLKADQNFQRLQAELSDIENKIAAARRFFNSATNEYNTAIQQFPANLMAGMFGFHNEGFFELDPAQTEAIRNAPPEVKFGG</sequence>
<evidence type="ECO:0000256" key="5">
    <source>
        <dbReference type="ARBA" id="ARBA00023136"/>
    </source>
</evidence>
<evidence type="ECO:0000256" key="2">
    <source>
        <dbReference type="ARBA" id="ARBA00008854"/>
    </source>
</evidence>
<dbReference type="Gene3D" id="1.20.1440.20">
    <property type="entry name" value="LemA-like domain"/>
    <property type="match status" value="1"/>
</dbReference>
<feature type="coiled-coil region" evidence="6">
    <location>
        <begin position="111"/>
        <end position="138"/>
    </location>
</feature>
<keyword evidence="5 7" id="KW-0472">Membrane</keyword>
<evidence type="ECO:0000256" key="1">
    <source>
        <dbReference type="ARBA" id="ARBA00004167"/>
    </source>
</evidence>
<dbReference type="InterPro" id="IPR023353">
    <property type="entry name" value="LemA-like_dom_sf"/>
</dbReference>
<keyword evidence="9" id="KW-1185">Reference proteome</keyword>
<dbReference type="GO" id="GO:0016020">
    <property type="term" value="C:membrane"/>
    <property type="evidence" value="ECO:0007669"/>
    <property type="project" value="UniProtKB-SubCell"/>
</dbReference>
<accession>G2KNV3</accession>
<dbReference type="InterPro" id="IPR007156">
    <property type="entry name" value="MamQ_LemA"/>
</dbReference>
<keyword evidence="3 7" id="KW-0812">Transmembrane</keyword>
<feature type="transmembrane region" description="Helical" evidence="7">
    <location>
        <begin position="6"/>
        <end position="25"/>
    </location>
</feature>
<organism evidence="8 9">
    <name type="scientific">Micavibrio aeruginosavorus (strain ARL-13)</name>
    <dbReference type="NCBI Taxonomy" id="856793"/>
    <lineage>
        <taxon>Bacteria</taxon>
        <taxon>Pseudomonadati</taxon>
        <taxon>Bdellovibrionota</taxon>
        <taxon>Bdellovibrionia</taxon>
        <taxon>Bdellovibrionales</taxon>
        <taxon>Pseudobdellovibrionaceae</taxon>
        <taxon>Micavibrio</taxon>
    </lineage>
</organism>
<dbReference type="eggNOG" id="COG1704">
    <property type="taxonomic scope" value="Bacteria"/>
</dbReference>
<dbReference type="Proteomes" id="UP000009286">
    <property type="component" value="Chromosome"/>
</dbReference>
<dbReference type="STRING" id="856793.MICA_2446"/>
<dbReference type="HOGENOM" id="CLU_056714_0_1_5"/>
<protein>
    <submittedName>
        <fullName evidence="8">LemA protein</fullName>
    </submittedName>
</protein>
<comment type="subcellular location">
    <subcellularLocation>
        <location evidence="1">Membrane</location>
        <topology evidence="1">Single-pass membrane protein</topology>
    </subcellularLocation>
</comment>
<dbReference type="Pfam" id="PF04011">
    <property type="entry name" value="LemA"/>
    <property type="match status" value="1"/>
</dbReference>
<dbReference type="EMBL" id="CP002382">
    <property type="protein sequence ID" value="AEP10748.1"/>
    <property type="molecule type" value="Genomic_DNA"/>
</dbReference>
<dbReference type="PANTHER" id="PTHR34478:SF1">
    <property type="entry name" value="PROTEIN LEMA"/>
    <property type="match status" value="1"/>
</dbReference>
<dbReference type="KEGG" id="mai:MICA_2446"/>
<evidence type="ECO:0000256" key="4">
    <source>
        <dbReference type="ARBA" id="ARBA00022989"/>
    </source>
</evidence>
<dbReference type="RefSeq" id="WP_014103971.1">
    <property type="nucleotide sequence ID" value="NC_016026.1"/>
</dbReference>
<evidence type="ECO:0000313" key="8">
    <source>
        <dbReference type="EMBL" id="AEP10748.1"/>
    </source>
</evidence>
<gene>
    <name evidence="8" type="ordered locus">MICA_2446</name>
</gene>
<dbReference type="SUPFAM" id="SSF140478">
    <property type="entry name" value="LemA-like"/>
    <property type="match status" value="1"/>
</dbReference>
<reference evidence="8 9" key="1">
    <citation type="journal article" date="2011" name="BMC Genomics">
        <title>Genomic insights into an obligate epibiotic bacterial predator: Micavibrio aeruginosavorus ARL-13.</title>
        <authorList>
            <person name="Wang Z."/>
            <person name="Kadouri D."/>
            <person name="Wu M."/>
        </authorList>
    </citation>
    <scope>NUCLEOTIDE SEQUENCE [LARGE SCALE GENOMIC DNA]</scope>
    <source>
        <strain evidence="8 9">ARL-13</strain>
    </source>
</reference>
<proteinExistence type="inferred from homology"/>
<comment type="similarity">
    <text evidence="2">Belongs to the LemA family.</text>
</comment>